<accession>A0A2K4YA84</accession>
<dbReference type="GO" id="GO:0007165">
    <property type="term" value="P:signal transduction"/>
    <property type="evidence" value="ECO:0007669"/>
    <property type="project" value="InterPro"/>
</dbReference>
<dbReference type="InterPro" id="IPR000157">
    <property type="entry name" value="TIR_dom"/>
</dbReference>
<dbReference type="Pfam" id="PF13676">
    <property type="entry name" value="TIR_2"/>
    <property type="match status" value="1"/>
</dbReference>
<evidence type="ECO:0000313" key="3">
    <source>
        <dbReference type="Proteomes" id="UP000236318"/>
    </source>
</evidence>
<dbReference type="EMBL" id="FXEG02000002">
    <property type="protein sequence ID" value="SOX53698.1"/>
    <property type="molecule type" value="Genomic_DNA"/>
</dbReference>
<evidence type="ECO:0000259" key="1">
    <source>
        <dbReference type="Pfam" id="PF13676"/>
    </source>
</evidence>
<sequence>VAAEEPSKHVFVSYVHEDSEQVDQLCAVLEAVNIPYWRDRSKLGPGDEWKVKIREAIRSGSMAFLACFSDQSRAKDKSYMNEELMIATEEWRLRPPGRTWLIPVRFDAGPVPEWDLGAGKTLSDLNYSDLFGSALMPNTAQLVDKIKEVMGLTSILDPRVVQTSVEESATSDRPAILRRLTKEMVRDTSRDIELDDLVSAELARALAAMRDSARFPTSSPGGSNSELAIHGAGRANDYWQLVQPFCWSLQVAARYGDPSALSPWSTGMRALTAEAYKVAGGHTHLLHLRYVPALVTVFVAAMSAAGQSKWSNFKTLVVDPKVTDRSRSFDNSTKLSLIEAVNPYKPLDSELISQLLVNALVMGKGLADAQAALDRREGMNYHTPVADWLHRILRPIFDEQFPDDEEYDEAFDRTEVILGVVDGDLANERFKDQPTRPLSAETMWFGRAGWRSRRDRDDPVQALADELAAEGAGWPPLKAELFGGSVERANEAISRYHQLFLQYRSNSRFW</sequence>
<name>A0A2K4YA84_9MYCO</name>
<proteinExistence type="predicted"/>
<keyword evidence="3" id="KW-1185">Reference proteome</keyword>
<dbReference type="Proteomes" id="UP000236318">
    <property type="component" value="Unassembled WGS sequence"/>
</dbReference>
<reference evidence="2" key="1">
    <citation type="submission" date="2018-01" db="EMBL/GenBank/DDBJ databases">
        <authorList>
            <consortium name="Urmite Genomes"/>
        </authorList>
    </citation>
    <scope>NUCLEOTIDE SEQUENCE [LARGE SCALE GENOMIC DNA]</scope>
    <source>
        <strain evidence="2">AFP003</strain>
    </source>
</reference>
<evidence type="ECO:0000313" key="2">
    <source>
        <dbReference type="EMBL" id="SOX53698.1"/>
    </source>
</evidence>
<gene>
    <name evidence="2" type="ORF">MAAFP003_2372</name>
</gene>
<keyword evidence="2" id="KW-0675">Receptor</keyword>
<comment type="caution">
    <text evidence="2">The sequence shown here is derived from an EMBL/GenBank/DDBJ whole genome shotgun (WGS) entry which is preliminary data.</text>
</comment>
<organism evidence="2 3">
    <name type="scientific">Mycobacterium ahvazicum</name>
    <dbReference type="NCBI Taxonomy" id="1964395"/>
    <lineage>
        <taxon>Bacteria</taxon>
        <taxon>Bacillati</taxon>
        <taxon>Actinomycetota</taxon>
        <taxon>Actinomycetes</taxon>
        <taxon>Mycobacteriales</taxon>
        <taxon>Mycobacteriaceae</taxon>
        <taxon>Mycobacterium</taxon>
        <taxon>Mycobacterium simiae complex</taxon>
    </lineage>
</organism>
<dbReference type="Gene3D" id="3.40.50.10140">
    <property type="entry name" value="Toll/interleukin-1 receptor homology (TIR) domain"/>
    <property type="match status" value="1"/>
</dbReference>
<dbReference type="AlphaFoldDB" id="A0A2K4YA84"/>
<protein>
    <submittedName>
        <fullName evidence="2">Toll/interleukin-1 receptor domain-containing protein</fullName>
    </submittedName>
</protein>
<feature type="non-terminal residue" evidence="2">
    <location>
        <position position="1"/>
    </location>
</feature>
<dbReference type="SUPFAM" id="SSF52200">
    <property type="entry name" value="Toll/Interleukin receptor TIR domain"/>
    <property type="match status" value="1"/>
</dbReference>
<dbReference type="InterPro" id="IPR035897">
    <property type="entry name" value="Toll_tir_struct_dom_sf"/>
</dbReference>
<feature type="domain" description="TIR" evidence="1">
    <location>
        <begin position="10"/>
        <end position="133"/>
    </location>
</feature>